<accession>A0A482WR82</accession>
<organism evidence="4 5">
    <name type="scientific">Laodelphax striatellus</name>
    <name type="common">Small brown planthopper</name>
    <name type="synonym">Delphax striatella</name>
    <dbReference type="NCBI Taxonomy" id="195883"/>
    <lineage>
        <taxon>Eukaryota</taxon>
        <taxon>Metazoa</taxon>
        <taxon>Ecdysozoa</taxon>
        <taxon>Arthropoda</taxon>
        <taxon>Hexapoda</taxon>
        <taxon>Insecta</taxon>
        <taxon>Pterygota</taxon>
        <taxon>Neoptera</taxon>
        <taxon>Paraneoptera</taxon>
        <taxon>Hemiptera</taxon>
        <taxon>Auchenorrhyncha</taxon>
        <taxon>Fulgoroidea</taxon>
        <taxon>Delphacidae</taxon>
        <taxon>Criomorphinae</taxon>
        <taxon>Laodelphax</taxon>
    </lineage>
</organism>
<dbReference type="PANTHER" id="PTHR32059">
    <property type="entry name" value="RAB11-BINDING PROTEIN RELCH"/>
    <property type="match status" value="1"/>
</dbReference>
<dbReference type="SUPFAM" id="SSF48371">
    <property type="entry name" value="ARM repeat"/>
    <property type="match status" value="1"/>
</dbReference>
<dbReference type="GO" id="GO:0055037">
    <property type="term" value="C:recycling endosome"/>
    <property type="evidence" value="ECO:0007669"/>
    <property type="project" value="TreeGrafter"/>
</dbReference>
<dbReference type="PROSITE" id="PS50077">
    <property type="entry name" value="HEAT_REPEAT"/>
    <property type="match status" value="1"/>
</dbReference>
<dbReference type="PANTHER" id="PTHR32059:SF0">
    <property type="entry name" value="RAB11-BINDING PROTEIN RELCH"/>
    <property type="match status" value="1"/>
</dbReference>
<dbReference type="InterPro" id="IPR040362">
    <property type="entry name" value="RELCH"/>
</dbReference>
<dbReference type="InterPro" id="IPR011989">
    <property type="entry name" value="ARM-like"/>
</dbReference>
<dbReference type="OrthoDB" id="1695393at2759"/>
<gene>
    <name evidence="4" type="ORF">LSTR_LSTR005860</name>
</gene>
<dbReference type="EMBL" id="QKKF02027168">
    <property type="protein sequence ID" value="RZF36044.1"/>
    <property type="molecule type" value="Genomic_DNA"/>
</dbReference>
<evidence type="ECO:0000256" key="2">
    <source>
        <dbReference type="SAM" id="Coils"/>
    </source>
</evidence>
<sequence length="1160" mass="129805">MDNPFTMMSGESEMSKSTENVYQESNLSYSDIANKLLKDKLLLTALELHSELIETGREIPRLKEYFSNPGNFELQSVRQEFIPIPRSSSQVTLDSLDMTRFSEDGERGVDERLAVLEFELRKAKETINALRARLTVATECDTPTTDNGLGIKSIHCEPIKPHEQRALNFLLNEYLLMHGYKLTSITFADENEDQDFEDWDDVGLNIPKPAELLQLYRDAMRQGGYLTETKTEISTQTEDVLSDYDSGEINIMMTENQELKDRIFQLETEKSELLAKIERFNQPVTPVTTHFAMSNTAVEQPQCEENNRLTTAETGSVHSGTPEHFEIVPSETSRRDSESEEKVGGEGEGTGVGDDASSLNETEWMRVTDSETGSEHVSSAVISGLERLEPAGAESTSSPLDILGNSSNLKRPLPVVFQKEVLAKCFVNTSKVMETPFLQEILLEGISQEKLVHILAVSLPRIIPNIILNKRDEAVPLIISTIHLNANPVEREGLIQLLFNLKKRPHEEERRIILTGMVGLARVTAAHVVEGELLPQCWEQMSHRYVERRLLVAEACSALAPYVSSALRNSLLLSMLQQLLVEDREETVRLSCAKSLTLVIALIADVDKYSQCEELVLIALQDNSANVVQATIQMLLPVLAKWAFDLQRLQSHLLTKILYLIKTYLQKEEKSNSNDSPLRNKPALDIRTSWIINALRSLLPYLLMSVATVQDVTTRIDSSLPLAESRSGFADLCRSLTNPAVFYDGEYKVGAIMSAFDSAITTIDWPELNWISEFMIPELLNDLEQVRIDQEEILFSFISLFKALNAGFGRFCAKQKVKILFMDRLQILESSLTNIGNEFPTCSIIPVFLLAVEAPYQDEAEEVGNTLRKFLFALSLSNAPIDSIHFSVRELSKCQSLYETLMSSLWEGVVHPRHVVRHATANLFLYVIPNVGESITTNRIVPALITLASDPQLAVRTATIPVFGALIENSTNKEVLDKTYFQLQSFLSDPAARDDHATVLQLVTTLGRIVSTCDSWFREEVILPHLAAMAAYTMQLTNQTRRIDLGTTLVEAFSASVYCSLSKNTITTVLLPGLGYLENLCSQTLPSHHGSVLIMIQEAESRSDINKPIERSSSGMSLAQATSNVGQGVEDMKQKMTKIFQTPLSRPTNLPNLQSIFRKK</sequence>
<dbReference type="Gene3D" id="1.25.10.10">
    <property type="entry name" value="Leucine-rich Repeat Variant"/>
    <property type="match status" value="2"/>
</dbReference>
<dbReference type="InParanoid" id="A0A482WR82"/>
<comment type="caution">
    <text evidence="4">The sequence shown here is derived from an EMBL/GenBank/DDBJ whole genome shotgun (WGS) entry which is preliminary data.</text>
</comment>
<dbReference type="InterPro" id="IPR006594">
    <property type="entry name" value="LisH"/>
</dbReference>
<dbReference type="STRING" id="195883.A0A482WR82"/>
<dbReference type="InterPro" id="IPR016024">
    <property type="entry name" value="ARM-type_fold"/>
</dbReference>
<name>A0A482WR82_LAOST</name>
<evidence type="ECO:0000256" key="1">
    <source>
        <dbReference type="PROSITE-ProRule" id="PRU00103"/>
    </source>
</evidence>
<protein>
    <submittedName>
        <fullName evidence="4">Uncharacterized protein</fullName>
    </submittedName>
</protein>
<feature type="compositionally biased region" description="Basic and acidic residues" evidence="3">
    <location>
        <begin position="321"/>
        <end position="345"/>
    </location>
</feature>
<evidence type="ECO:0000313" key="5">
    <source>
        <dbReference type="Proteomes" id="UP000291343"/>
    </source>
</evidence>
<dbReference type="PROSITE" id="PS50896">
    <property type="entry name" value="LISH"/>
    <property type="match status" value="1"/>
</dbReference>
<evidence type="ECO:0000313" key="4">
    <source>
        <dbReference type="EMBL" id="RZF36044.1"/>
    </source>
</evidence>
<dbReference type="GO" id="GO:0032367">
    <property type="term" value="P:intracellular cholesterol transport"/>
    <property type="evidence" value="ECO:0007669"/>
    <property type="project" value="InterPro"/>
</dbReference>
<reference evidence="4 5" key="1">
    <citation type="journal article" date="2017" name="Gigascience">
        <title>Genome sequence of the small brown planthopper, Laodelphax striatellus.</title>
        <authorList>
            <person name="Zhu J."/>
            <person name="Jiang F."/>
            <person name="Wang X."/>
            <person name="Yang P."/>
            <person name="Bao Y."/>
            <person name="Zhao W."/>
            <person name="Wang W."/>
            <person name="Lu H."/>
            <person name="Wang Q."/>
            <person name="Cui N."/>
            <person name="Li J."/>
            <person name="Chen X."/>
            <person name="Luo L."/>
            <person name="Yu J."/>
            <person name="Kang L."/>
            <person name="Cui F."/>
        </authorList>
    </citation>
    <scope>NUCLEOTIDE SEQUENCE [LARGE SCALE GENOMIC DNA]</scope>
    <source>
        <strain evidence="4">Lst14</strain>
    </source>
</reference>
<evidence type="ECO:0000256" key="3">
    <source>
        <dbReference type="SAM" id="MobiDB-lite"/>
    </source>
</evidence>
<keyword evidence="5" id="KW-1185">Reference proteome</keyword>
<dbReference type="AlphaFoldDB" id="A0A482WR82"/>
<feature type="region of interest" description="Disordered" evidence="3">
    <location>
        <begin position="313"/>
        <end position="360"/>
    </location>
</feature>
<proteinExistence type="predicted"/>
<feature type="repeat" description="HEAT" evidence="1">
    <location>
        <begin position="940"/>
        <end position="978"/>
    </location>
</feature>
<dbReference type="GO" id="GO:0005802">
    <property type="term" value="C:trans-Golgi network"/>
    <property type="evidence" value="ECO:0007669"/>
    <property type="project" value="InterPro"/>
</dbReference>
<dbReference type="InterPro" id="IPR021133">
    <property type="entry name" value="HEAT_type_2"/>
</dbReference>
<dbReference type="Proteomes" id="UP000291343">
    <property type="component" value="Unassembled WGS sequence"/>
</dbReference>
<keyword evidence="2" id="KW-0175">Coiled coil</keyword>
<feature type="coiled-coil region" evidence="2">
    <location>
        <begin position="249"/>
        <end position="276"/>
    </location>
</feature>